<comment type="caution">
    <text evidence="3">The sequence shown here is derived from an EMBL/GenBank/DDBJ whole genome shotgun (WGS) entry which is preliminary data.</text>
</comment>
<feature type="transmembrane region" description="Helical" evidence="1">
    <location>
        <begin position="100"/>
        <end position="122"/>
    </location>
</feature>
<feature type="transmembrane region" description="Helical" evidence="1">
    <location>
        <begin position="40"/>
        <end position="58"/>
    </location>
</feature>
<keyword evidence="1" id="KW-1133">Transmembrane helix</keyword>
<feature type="chain" id="PRO_5019861036" evidence="2">
    <location>
        <begin position="22"/>
        <end position="131"/>
    </location>
</feature>
<keyword evidence="2" id="KW-0732">Signal</keyword>
<dbReference type="RefSeq" id="WP_121435666.1">
    <property type="nucleotide sequence ID" value="NZ_RBWU01000004.1"/>
</dbReference>
<gene>
    <name evidence="3" type="ORF">BZB76_3784</name>
</gene>
<dbReference type="Pfam" id="PF19733">
    <property type="entry name" value="DUF6223"/>
    <property type="match status" value="1"/>
</dbReference>
<reference evidence="3 4" key="1">
    <citation type="submission" date="2018-10" db="EMBL/GenBank/DDBJ databases">
        <title>Genomic Encyclopedia of Archaeal and Bacterial Type Strains, Phase II (KMG-II): from individual species to whole genera.</title>
        <authorList>
            <person name="Goeker M."/>
        </authorList>
    </citation>
    <scope>NUCLEOTIDE SEQUENCE [LARGE SCALE GENOMIC DNA]</scope>
    <source>
        <strain evidence="3 4">DSM 43383</strain>
    </source>
</reference>
<keyword evidence="4" id="KW-1185">Reference proteome</keyword>
<evidence type="ECO:0000313" key="4">
    <source>
        <dbReference type="Proteomes" id="UP000274601"/>
    </source>
</evidence>
<feature type="signal peptide" evidence="2">
    <location>
        <begin position="1"/>
        <end position="21"/>
    </location>
</feature>
<name>A0A495QKI9_9ACTN</name>
<keyword evidence="1" id="KW-0812">Transmembrane</keyword>
<evidence type="ECO:0000256" key="2">
    <source>
        <dbReference type="SAM" id="SignalP"/>
    </source>
</evidence>
<accession>A0A495QKI9</accession>
<keyword evidence="1" id="KW-0472">Membrane</keyword>
<organism evidence="3 4">
    <name type="scientific">Actinomadura pelletieri DSM 43383</name>
    <dbReference type="NCBI Taxonomy" id="1120940"/>
    <lineage>
        <taxon>Bacteria</taxon>
        <taxon>Bacillati</taxon>
        <taxon>Actinomycetota</taxon>
        <taxon>Actinomycetes</taxon>
        <taxon>Streptosporangiales</taxon>
        <taxon>Thermomonosporaceae</taxon>
        <taxon>Actinomadura</taxon>
    </lineage>
</organism>
<sequence>MSVRSLLTTAGAALLGVGVLAAPAAAQVSAADEGPGRGGALLALLVALVGLVLGGLALARAGGAARGMAVAAPVVAVLGMILAGVHLARADGGVGSGSGSGGAVLALVIGLIALVVGGLALARSRRSHRAG</sequence>
<evidence type="ECO:0000313" key="3">
    <source>
        <dbReference type="EMBL" id="RKS73100.1"/>
    </source>
</evidence>
<proteinExistence type="predicted"/>
<dbReference type="Proteomes" id="UP000274601">
    <property type="component" value="Unassembled WGS sequence"/>
</dbReference>
<protein>
    <submittedName>
        <fullName evidence="3">Uncharacterized protein</fullName>
    </submittedName>
</protein>
<feature type="transmembrane region" description="Helical" evidence="1">
    <location>
        <begin position="70"/>
        <end position="88"/>
    </location>
</feature>
<dbReference type="InterPro" id="IPR045770">
    <property type="entry name" value="DUF6223"/>
</dbReference>
<evidence type="ECO:0000256" key="1">
    <source>
        <dbReference type="SAM" id="Phobius"/>
    </source>
</evidence>
<dbReference type="EMBL" id="RBWU01000004">
    <property type="protein sequence ID" value="RKS73100.1"/>
    <property type="molecule type" value="Genomic_DNA"/>
</dbReference>
<dbReference type="AlphaFoldDB" id="A0A495QKI9"/>